<keyword evidence="5 6" id="KW-0472">Membrane</keyword>
<feature type="transmembrane region" description="Helical" evidence="6">
    <location>
        <begin position="143"/>
        <end position="167"/>
    </location>
</feature>
<evidence type="ECO:0000256" key="1">
    <source>
        <dbReference type="ARBA" id="ARBA00004651"/>
    </source>
</evidence>
<dbReference type="InterPro" id="IPR011701">
    <property type="entry name" value="MFS"/>
</dbReference>
<sequence length="396" mass="42159">IYLLIGLIYGWSIFVAPLEAEFGWSRAQTSAVFTISMIFFCLGGIVSGIIIKKKTARFILTVAAICLCAGFCCASSIHTVGGLYIAYGVLCGTGVGLAYNCNISTVLKWFPDRAGLISGLLLMCFGCGGMVLGTLASSLIQMIGWRITFVILGLLFAALILICAIWIKNPPENLFSRQGQDVREKSAILKQKKKAEKKHPEIGVEMKAGQMLKRPAFWLHFIWATLLSAAGLAVIGHASVCAQDLGAAVGIATLITGLISVFNGIGRVVIGWIFDTMGRRTSVAISNLTMVLAFVLLVYAIGRGSLGVFMGASLILGFSYGSTPPVNSAFINLFYGKKNYPLNFSFMNSNLIPASLLGPLVAGAVNTATGSYLTVFILLLVLSAGAFLLQLGVKKP</sequence>
<dbReference type="Pfam" id="PF07690">
    <property type="entry name" value="MFS_1"/>
    <property type="match status" value="1"/>
</dbReference>
<evidence type="ECO:0000256" key="3">
    <source>
        <dbReference type="ARBA" id="ARBA00022692"/>
    </source>
</evidence>
<dbReference type="InterPro" id="IPR050327">
    <property type="entry name" value="Proton-linked_MCT"/>
</dbReference>
<feature type="domain" description="Major facilitator superfamily (MFS) profile" evidence="7">
    <location>
        <begin position="1"/>
        <end position="396"/>
    </location>
</feature>
<evidence type="ECO:0000313" key="9">
    <source>
        <dbReference type="Proteomes" id="UP000824024"/>
    </source>
</evidence>
<evidence type="ECO:0000256" key="5">
    <source>
        <dbReference type="ARBA" id="ARBA00023136"/>
    </source>
</evidence>
<organism evidence="8 9">
    <name type="scientific">Candidatus Eubacterium avistercoris</name>
    <dbReference type="NCBI Taxonomy" id="2838567"/>
    <lineage>
        <taxon>Bacteria</taxon>
        <taxon>Bacillati</taxon>
        <taxon>Bacillota</taxon>
        <taxon>Clostridia</taxon>
        <taxon>Eubacteriales</taxon>
        <taxon>Eubacteriaceae</taxon>
        <taxon>Eubacterium</taxon>
    </lineage>
</organism>
<evidence type="ECO:0000313" key="8">
    <source>
        <dbReference type="EMBL" id="HIZ06715.1"/>
    </source>
</evidence>
<comment type="caution">
    <text evidence="8">The sequence shown here is derived from an EMBL/GenBank/DDBJ whole genome shotgun (WGS) entry which is preliminary data.</text>
</comment>
<keyword evidence="2" id="KW-0813">Transport</keyword>
<accession>A0A9D2IF44</accession>
<feature type="transmembrane region" description="Helical" evidence="6">
    <location>
        <begin position="83"/>
        <end position="102"/>
    </location>
</feature>
<reference evidence="8" key="1">
    <citation type="journal article" date="2021" name="PeerJ">
        <title>Extensive microbial diversity within the chicken gut microbiome revealed by metagenomics and culture.</title>
        <authorList>
            <person name="Gilroy R."/>
            <person name="Ravi A."/>
            <person name="Getino M."/>
            <person name="Pursley I."/>
            <person name="Horton D.L."/>
            <person name="Alikhan N.F."/>
            <person name="Baker D."/>
            <person name="Gharbi K."/>
            <person name="Hall N."/>
            <person name="Watson M."/>
            <person name="Adriaenssens E.M."/>
            <person name="Foster-Nyarko E."/>
            <person name="Jarju S."/>
            <person name="Secka A."/>
            <person name="Antonio M."/>
            <person name="Oren A."/>
            <person name="Chaudhuri R.R."/>
            <person name="La Ragione R."/>
            <person name="Hildebrand F."/>
            <person name="Pallen M.J."/>
        </authorList>
    </citation>
    <scope>NUCLEOTIDE SEQUENCE</scope>
    <source>
        <strain evidence="8">CHK192-9172</strain>
    </source>
</reference>
<dbReference type="InterPro" id="IPR020846">
    <property type="entry name" value="MFS_dom"/>
</dbReference>
<feature type="transmembrane region" description="Helical" evidence="6">
    <location>
        <begin position="371"/>
        <end position="393"/>
    </location>
</feature>
<evidence type="ECO:0000256" key="6">
    <source>
        <dbReference type="SAM" id="Phobius"/>
    </source>
</evidence>
<keyword evidence="4 6" id="KW-1133">Transmembrane helix</keyword>
<dbReference type="InterPro" id="IPR036259">
    <property type="entry name" value="MFS_trans_sf"/>
</dbReference>
<feature type="transmembrane region" description="Helical" evidence="6">
    <location>
        <begin position="58"/>
        <end position="77"/>
    </location>
</feature>
<feature type="transmembrane region" description="Helical" evidence="6">
    <location>
        <begin position="308"/>
        <end position="335"/>
    </location>
</feature>
<evidence type="ECO:0000256" key="2">
    <source>
        <dbReference type="ARBA" id="ARBA00022448"/>
    </source>
</evidence>
<feature type="transmembrane region" description="Helical" evidence="6">
    <location>
        <begin position="347"/>
        <end position="365"/>
    </location>
</feature>
<dbReference type="Proteomes" id="UP000824024">
    <property type="component" value="Unassembled WGS sequence"/>
</dbReference>
<dbReference type="SUPFAM" id="SSF103473">
    <property type="entry name" value="MFS general substrate transporter"/>
    <property type="match status" value="1"/>
</dbReference>
<protein>
    <submittedName>
        <fullName evidence="8">MFS transporter</fullName>
    </submittedName>
</protein>
<dbReference type="Gene3D" id="1.20.1250.20">
    <property type="entry name" value="MFS general substrate transporter like domains"/>
    <property type="match status" value="2"/>
</dbReference>
<dbReference type="EMBL" id="DXCH01000057">
    <property type="protein sequence ID" value="HIZ06715.1"/>
    <property type="molecule type" value="Genomic_DNA"/>
</dbReference>
<dbReference type="PANTHER" id="PTHR11360">
    <property type="entry name" value="MONOCARBOXYLATE TRANSPORTER"/>
    <property type="match status" value="1"/>
</dbReference>
<dbReference type="PROSITE" id="PS50850">
    <property type="entry name" value="MFS"/>
    <property type="match status" value="1"/>
</dbReference>
<feature type="transmembrane region" description="Helical" evidence="6">
    <location>
        <begin position="245"/>
        <end position="270"/>
    </location>
</feature>
<evidence type="ECO:0000256" key="4">
    <source>
        <dbReference type="ARBA" id="ARBA00022989"/>
    </source>
</evidence>
<gene>
    <name evidence="8" type="ORF">IAA08_02125</name>
</gene>
<keyword evidence="3 6" id="KW-0812">Transmembrane</keyword>
<feature type="transmembrane region" description="Helical" evidence="6">
    <location>
        <begin position="216"/>
        <end position="239"/>
    </location>
</feature>
<feature type="transmembrane region" description="Helical" evidence="6">
    <location>
        <begin position="282"/>
        <end position="302"/>
    </location>
</feature>
<comment type="subcellular location">
    <subcellularLocation>
        <location evidence="1">Cell membrane</location>
        <topology evidence="1">Multi-pass membrane protein</topology>
    </subcellularLocation>
</comment>
<dbReference type="GO" id="GO:0005886">
    <property type="term" value="C:plasma membrane"/>
    <property type="evidence" value="ECO:0007669"/>
    <property type="project" value="UniProtKB-SubCell"/>
</dbReference>
<name>A0A9D2IF44_9FIRM</name>
<reference evidence="8" key="2">
    <citation type="submission" date="2021-04" db="EMBL/GenBank/DDBJ databases">
        <authorList>
            <person name="Gilroy R."/>
        </authorList>
    </citation>
    <scope>NUCLEOTIDE SEQUENCE</scope>
    <source>
        <strain evidence="8">CHK192-9172</strain>
    </source>
</reference>
<evidence type="ECO:0000259" key="7">
    <source>
        <dbReference type="PROSITE" id="PS50850"/>
    </source>
</evidence>
<dbReference type="GO" id="GO:0022857">
    <property type="term" value="F:transmembrane transporter activity"/>
    <property type="evidence" value="ECO:0007669"/>
    <property type="project" value="InterPro"/>
</dbReference>
<proteinExistence type="predicted"/>
<dbReference type="AlphaFoldDB" id="A0A9D2IF44"/>
<feature type="transmembrane region" description="Helical" evidence="6">
    <location>
        <begin position="30"/>
        <end position="51"/>
    </location>
</feature>
<feature type="non-terminal residue" evidence="8">
    <location>
        <position position="1"/>
    </location>
</feature>
<feature type="transmembrane region" description="Helical" evidence="6">
    <location>
        <begin position="114"/>
        <end position="137"/>
    </location>
</feature>